<proteinExistence type="predicted"/>
<reference evidence="1 2" key="1">
    <citation type="submission" date="2018-06" db="EMBL/GenBank/DDBJ databases">
        <title>Comparative genomics of Brasilonema spp. strains.</title>
        <authorList>
            <person name="Alvarenga D.O."/>
            <person name="Fiore M.F."/>
            <person name="Varani A.M."/>
        </authorList>
    </citation>
    <scope>NUCLEOTIDE SEQUENCE [LARGE SCALE GENOMIC DNA]</scope>
    <source>
        <strain evidence="1 2">SPC951</strain>
    </source>
</reference>
<dbReference type="Proteomes" id="UP000718564">
    <property type="component" value="Unassembled WGS sequence"/>
</dbReference>
<dbReference type="EMBL" id="QMEB01000119">
    <property type="protein sequence ID" value="NMG20868.1"/>
    <property type="molecule type" value="Genomic_DNA"/>
</dbReference>
<name>A0ABX1PA64_9CYAN</name>
<dbReference type="RefSeq" id="WP_169156125.1">
    <property type="nucleotide sequence ID" value="NZ_QMEB01000119.1"/>
</dbReference>
<gene>
    <name evidence="1" type="ORF">DP116_15945</name>
</gene>
<sequence length="61" mass="7240">MPFSKKHHMGAKPLNDTPFDRTPVCFNVRVGVREKLKTVPDWKERLREFFDQLISDLPKNE</sequence>
<organism evidence="1 2">
    <name type="scientific">Brasilonema bromeliae SPC951</name>
    <dbReference type="NCBI Taxonomy" id="385972"/>
    <lineage>
        <taxon>Bacteria</taxon>
        <taxon>Bacillati</taxon>
        <taxon>Cyanobacteriota</taxon>
        <taxon>Cyanophyceae</taxon>
        <taxon>Nostocales</taxon>
        <taxon>Scytonemataceae</taxon>
        <taxon>Brasilonema</taxon>
        <taxon>Bromeliae group (in: Brasilonema)</taxon>
    </lineage>
</organism>
<evidence type="ECO:0000313" key="1">
    <source>
        <dbReference type="EMBL" id="NMG20868.1"/>
    </source>
</evidence>
<comment type="caution">
    <text evidence="1">The sequence shown here is derived from an EMBL/GenBank/DDBJ whole genome shotgun (WGS) entry which is preliminary data.</text>
</comment>
<accession>A0ABX1PA64</accession>
<protein>
    <submittedName>
        <fullName evidence="1">Uncharacterized protein</fullName>
    </submittedName>
</protein>
<keyword evidence="2" id="KW-1185">Reference proteome</keyword>
<evidence type="ECO:0000313" key="2">
    <source>
        <dbReference type="Proteomes" id="UP000718564"/>
    </source>
</evidence>